<protein>
    <submittedName>
        <fullName evidence="1">Uncharacterized protein</fullName>
    </submittedName>
</protein>
<reference evidence="1 3" key="2">
    <citation type="submission" date="2016-12" db="EMBL/GenBank/DDBJ databases">
        <title>Draft Genome Sequence of Mercury Resistant Pseudomonas DRA525.</title>
        <authorList>
            <person name="Drace K.M."/>
        </authorList>
    </citation>
    <scope>NUCLEOTIDE SEQUENCE [LARGE SCALE GENOMIC DNA]</scope>
    <source>
        <strain evidence="1 3">DRA525</strain>
    </source>
</reference>
<name>A0A1L5PT38_PSEPU</name>
<evidence type="ECO:0000313" key="3">
    <source>
        <dbReference type="Proteomes" id="UP000185146"/>
    </source>
</evidence>
<reference evidence="2 4" key="1">
    <citation type="submission" date="2016-08" db="EMBL/GenBank/DDBJ databases">
        <authorList>
            <person name="Seilhamer J.J."/>
        </authorList>
    </citation>
    <scope>NUCLEOTIDE SEQUENCE [LARGE SCALE GENOMIC DNA]</scope>
    <source>
        <strain evidence="2 4">KH-18-2</strain>
    </source>
</reference>
<reference evidence="2 4" key="3">
    <citation type="submission" date="2018-03" db="EMBL/GenBank/DDBJ databases">
        <title>Draft genome of Pseudomonas putida strain KH-18-2.</title>
        <authorList>
            <person name="Yoshizawa S."/>
            <person name="Khan N.H."/>
            <person name="Nishimura M."/>
            <person name="Chiura H.X."/>
            <person name="Ogura Y."/>
            <person name="Hayashi T."/>
            <person name="Kogure K."/>
        </authorList>
    </citation>
    <scope>NUCLEOTIDE SEQUENCE [LARGE SCALE GENOMIC DNA]</scope>
    <source>
        <strain evidence="2 4">KH-18-2</strain>
    </source>
</reference>
<dbReference type="RefSeq" id="WP_051095760.1">
    <property type="nucleotide sequence ID" value="NZ_CP134602.1"/>
</dbReference>
<dbReference type="Proteomes" id="UP000237378">
    <property type="component" value="Unassembled WGS sequence"/>
</dbReference>
<dbReference type="EMBL" id="CP018743">
    <property type="protein sequence ID" value="APO83344.1"/>
    <property type="molecule type" value="Genomic_DNA"/>
</dbReference>
<dbReference type="EMBL" id="MING01000083">
    <property type="protein sequence ID" value="POG02990.1"/>
    <property type="molecule type" value="Genomic_DNA"/>
</dbReference>
<dbReference type="Proteomes" id="UP000185146">
    <property type="component" value="Chromosome"/>
</dbReference>
<dbReference type="AlphaFoldDB" id="A0A1L5PT38"/>
<organism evidence="1 3">
    <name type="scientific">Pseudomonas putida</name>
    <name type="common">Arthrobacter siderocapsulatus</name>
    <dbReference type="NCBI Taxonomy" id="303"/>
    <lineage>
        <taxon>Bacteria</taxon>
        <taxon>Pseudomonadati</taxon>
        <taxon>Pseudomonadota</taxon>
        <taxon>Gammaproteobacteria</taxon>
        <taxon>Pseudomonadales</taxon>
        <taxon>Pseudomonadaceae</taxon>
        <taxon>Pseudomonas</taxon>
    </lineage>
</organism>
<accession>A0A1L5PT38</accession>
<gene>
    <name evidence="2" type="ORF">BGP82_16960</name>
    <name evidence="1" type="ORF">BL240_18600</name>
</gene>
<evidence type="ECO:0000313" key="1">
    <source>
        <dbReference type="EMBL" id="APO83344.1"/>
    </source>
</evidence>
<sequence length="107" mass="11482">MSRITPFSTAVVLSPGVWRQFVGAATDNDSARQSAQRLTALLDSVLTSAPRTVQCPVELKCHSPQRGNTSPASVPPRLQLARITPRSGPAFLFIRLADEITVDIAAL</sequence>
<proteinExistence type="predicted"/>
<evidence type="ECO:0000313" key="2">
    <source>
        <dbReference type="EMBL" id="POG02990.1"/>
    </source>
</evidence>
<evidence type="ECO:0000313" key="4">
    <source>
        <dbReference type="Proteomes" id="UP000237378"/>
    </source>
</evidence>